<dbReference type="AlphaFoldDB" id="A0A3L6PHA5"/>
<protein>
    <submittedName>
        <fullName evidence="2">Uncharacterized protein</fullName>
    </submittedName>
</protein>
<evidence type="ECO:0000313" key="3">
    <source>
        <dbReference type="Proteomes" id="UP000275267"/>
    </source>
</evidence>
<comment type="caution">
    <text evidence="2">The sequence shown here is derived from an EMBL/GenBank/DDBJ whole genome shotgun (WGS) entry which is preliminary data.</text>
</comment>
<keyword evidence="3" id="KW-1185">Reference proteome</keyword>
<dbReference type="EMBL" id="PQIB02000018">
    <property type="protein sequence ID" value="RLM56258.1"/>
    <property type="molecule type" value="Genomic_DNA"/>
</dbReference>
<gene>
    <name evidence="2" type="ORF">C2845_PM10G02650</name>
</gene>
<feature type="region of interest" description="Disordered" evidence="1">
    <location>
        <begin position="168"/>
        <end position="188"/>
    </location>
</feature>
<dbReference type="Proteomes" id="UP000275267">
    <property type="component" value="Unassembled WGS sequence"/>
</dbReference>
<feature type="compositionally biased region" description="Gly residues" evidence="1">
    <location>
        <begin position="175"/>
        <end position="188"/>
    </location>
</feature>
<organism evidence="2 3">
    <name type="scientific">Panicum miliaceum</name>
    <name type="common">Proso millet</name>
    <name type="synonym">Broomcorn millet</name>
    <dbReference type="NCBI Taxonomy" id="4540"/>
    <lineage>
        <taxon>Eukaryota</taxon>
        <taxon>Viridiplantae</taxon>
        <taxon>Streptophyta</taxon>
        <taxon>Embryophyta</taxon>
        <taxon>Tracheophyta</taxon>
        <taxon>Spermatophyta</taxon>
        <taxon>Magnoliopsida</taxon>
        <taxon>Liliopsida</taxon>
        <taxon>Poales</taxon>
        <taxon>Poaceae</taxon>
        <taxon>PACMAD clade</taxon>
        <taxon>Panicoideae</taxon>
        <taxon>Panicodae</taxon>
        <taxon>Paniceae</taxon>
        <taxon>Panicinae</taxon>
        <taxon>Panicum</taxon>
        <taxon>Panicum sect. Panicum</taxon>
    </lineage>
</organism>
<evidence type="ECO:0000313" key="2">
    <source>
        <dbReference type="EMBL" id="RLM56258.1"/>
    </source>
</evidence>
<name>A0A3L6PHA5_PANMI</name>
<dbReference type="OrthoDB" id="671197at2759"/>
<evidence type="ECO:0000256" key="1">
    <source>
        <dbReference type="SAM" id="MobiDB-lite"/>
    </source>
</evidence>
<reference evidence="3" key="1">
    <citation type="journal article" date="2019" name="Nat. Commun.">
        <title>The genome of broomcorn millet.</title>
        <authorList>
            <person name="Zou C."/>
            <person name="Miki D."/>
            <person name="Li D."/>
            <person name="Tang Q."/>
            <person name="Xiao L."/>
            <person name="Rajput S."/>
            <person name="Deng P."/>
            <person name="Jia W."/>
            <person name="Huang R."/>
            <person name="Zhang M."/>
            <person name="Sun Y."/>
            <person name="Hu J."/>
            <person name="Fu X."/>
            <person name="Schnable P.S."/>
            <person name="Li F."/>
            <person name="Zhang H."/>
            <person name="Feng B."/>
            <person name="Zhu X."/>
            <person name="Liu R."/>
            <person name="Schnable J.C."/>
            <person name="Zhu J.-K."/>
            <person name="Zhang H."/>
        </authorList>
    </citation>
    <scope>NUCLEOTIDE SEQUENCE [LARGE SCALE GENOMIC DNA]</scope>
</reference>
<feature type="region of interest" description="Disordered" evidence="1">
    <location>
        <begin position="20"/>
        <end position="93"/>
    </location>
</feature>
<feature type="compositionally biased region" description="Low complexity" evidence="1">
    <location>
        <begin position="74"/>
        <end position="93"/>
    </location>
</feature>
<sequence length="213" mass="21430">MLASVAVLPADRHASAFRRFPPGCGRHTNAAARLPPRYPLKATAAAASKPPLPNPSPARAADKTAPPQPRRTLPAASSSGAAGPVRGVGSGRKAAAAVTARRVSAVRRYPPGCGRGVKAPKPPASVGEGQGEAGAGKTAAVVCDGYAKARPGDLEVALRASALDDAEFNSNGGMQNEGGGDAGAQEGVGGKPWVVTGLMAVPFLPWAKYGRRS</sequence>
<accession>A0A3L6PHA5</accession>
<proteinExistence type="predicted"/>